<feature type="domain" description="Response regulatory" evidence="6">
    <location>
        <begin position="23"/>
        <end position="139"/>
    </location>
</feature>
<evidence type="ECO:0000256" key="5">
    <source>
        <dbReference type="PROSITE-ProRule" id="PRU01091"/>
    </source>
</evidence>
<dbReference type="InterPro" id="IPR011006">
    <property type="entry name" value="CheY-like_superfamily"/>
</dbReference>
<keyword evidence="1 4" id="KW-0597">Phosphoprotein</keyword>
<dbReference type="Gene3D" id="3.40.50.2300">
    <property type="match status" value="1"/>
</dbReference>
<dbReference type="SUPFAM" id="SSF46894">
    <property type="entry name" value="C-terminal effector domain of the bipartite response regulators"/>
    <property type="match status" value="1"/>
</dbReference>
<evidence type="ECO:0000259" key="6">
    <source>
        <dbReference type="PROSITE" id="PS50110"/>
    </source>
</evidence>
<evidence type="ECO:0000256" key="1">
    <source>
        <dbReference type="ARBA" id="ARBA00022553"/>
    </source>
</evidence>
<reference evidence="8 9" key="1">
    <citation type="submission" date="2021-07" db="EMBL/GenBank/DDBJ databases">
        <title>Paraburkholderia edwinii protects Aspergillus sp. from phenazines by acting as a toxin sponge.</title>
        <authorList>
            <person name="Dahlstrom K.M."/>
            <person name="Newman D.K."/>
        </authorList>
    </citation>
    <scope>NUCLEOTIDE SEQUENCE [LARGE SCALE GENOMIC DNA]</scope>
    <source>
        <strain evidence="8 9">Pe01</strain>
    </source>
</reference>
<dbReference type="Pfam" id="PF00486">
    <property type="entry name" value="Trans_reg_C"/>
    <property type="match status" value="1"/>
</dbReference>
<evidence type="ECO:0000313" key="8">
    <source>
        <dbReference type="EMBL" id="QYD69289.1"/>
    </source>
</evidence>
<proteinExistence type="predicted"/>
<dbReference type="RefSeq" id="WP_219798656.1">
    <property type="nucleotide sequence ID" value="NZ_CP080095.1"/>
</dbReference>
<dbReference type="InterPro" id="IPR039420">
    <property type="entry name" value="WalR-like"/>
</dbReference>
<feature type="modified residue" description="4-aspartylphosphate" evidence="4">
    <location>
        <position position="72"/>
    </location>
</feature>
<dbReference type="EMBL" id="CP080095">
    <property type="protein sequence ID" value="QYD69289.1"/>
    <property type="molecule type" value="Genomic_DNA"/>
</dbReference>
<dbReference type="InterPro" id="IPR016032">
    <property type="entry name" value="Sig_transdc_resp-reg_C-effctor"/>
</dbReference>
<protein>
    <submittedName>
        <fullName evidence="8">Response regulator transcription factor</fullName>
    </submittedName>
</protein>
<feature type="domain" description="OmpR/PhoB-type" evidence="7">
    <location>
        <begin position="148"/>
        <end position="252"/>
    </location>
</feature>
<dbReference type="InterPro" id="IPR036388">
    <property type="entry name" value="WH-like_DNA-bd_sf"/>
</dbReference>
<dbReference type="InterPro" id="IPR001867">
    <property type="entry name" value="OmpR/PhoB-type_DNA-bd"/>
</dbReference>
<dbReference type="SMART" id="SM00862">
    <property type="entry name" value="Trans_reg_C"/>
    <property type="match status" value="1"/>
</dbReference>
<evidence type="ECO:0000313" key="9">
    <source>
        <dbReference type="Proteomes" id="UP000826462"/>
    </source>
</evidence>
<evidence type="ECO:0000259" key="7">
    <source>
        <dbReference type="PROSITE" id="PS51755"/>
    </source>
</evidence>
<dbReference type="CDD" id="cd00383">
    <property type="entry name" value="trans_reg_C"/>
    <property type="match status" value="1"/>
</dbReference>
<evidence type="ECO:0000256" key="4">
    <source>
        <dbReference type="PROSITE-ProRule" id="PRU00169"/>
    </source>
</evidence>
<organism evidence="8 9">
    <name type="scientific">Paraburkholderia edwinii</name>
    <dbReference type="NCBI Taxonomy" id="2861782"/>
    <lineage>
        <taxon>Bacteria</taxon>
        <taxon>Pseudomonadati</taxon>
        <taxon>Pseudomonadota</taxon>
        <taxon>Betaproteobacteria</taxon>
        <taxon>Burkholderiales</taxon>
        <taxon>Burkholderiaceae</taxon>
        <taxon>Paraburkholderia</taxon>
    </lineage>
</organism>
<name>A0ABX8UKB6_9BURK</name>
<gene>
    <name evidence="8" type="ORF">KZJ38_02580</name>
</gene>
<dbReference type="SUPFAM" id="SSF52172">
    <property type="entry name" value="CheY-like"/>
    <property type="match status" value="1"/>
</dbReference>
<dbReference type="PROSITE" id="PS50110">
    <property type="entry name" value="RESPONSE_REGULATORY"/>
    <property type="match status" value="1"/>
</dbReference>
<dbReference type="Gene3D" id="1.10.10.10">
    <property type="entry name" value="Winged helix-like DNA-binding domain superfamily/Winged helix DNA-binding domain"/>
    <property type="match status" value="1"/>
</dbReference>
<keyword evidence="3 5" id="KW-0238">DNA-binding</keyword>
<evidence type="ECO:0000256" key="2">
    <source>
        <dbReference type="ARBA" id="ARBA00023012"/>
    </source>
</evidence>
<evidence type="ECO:0000256" key="3">
    <source>
        <dbReference type="ARBA" id="ARBA00023125"/>
    </source>
</evidence>
<dbReference type="PANTHER" id="PTHR48111">
    <property type="entry name" value="REGULATOR OF RPOS"/>
    <property type="match status" value="1"/>
</dbReference>
<accession>A0ABX8UKB6</accession>
<feature type="DNA-binding region" description="OmpR/PhoB-type" evidence="5">
    <location>
        <begin position="148"/>
        <end position="252"/>
    </location>
</feature>
<sequence length="278" mass="30219">MSNPTATARSLASGESPCRVEKDILIVDADLHVCETLWTLFQGAGYQPCVASTAQDAAARIALRAPLALVVDWSLPDCSGLSFLLDLRAEPCTKRLPAIMLSARDDADDCVRALDAGADDFVRKPFSPRELLSRLRVLLRPMPRAETSTRISVNGLTLDMAAMRVESEADCGEAALPLSPFECQLLHFFLTHGHRVYSRREIIGELYGPQAGGHHDDRSVDHHVFHLRKALRALGHDTVIETVRGRGYRLTDRIAPQAADAVLAAAPATARPPASAAR</sequence>
<dbReference type="Proteomes" id="UP000826462">
    <property type="component" value="Chromosome 1"/>
</dbReference>
<keyword evidence="2" id="KW-0902">Two-component regulatory system</keyword>
<dbReference type="Pfam" id="PF00072">
    <property type="entry name" value="Response_reg"/>
    <property type="match status" value="1"/>
</dbReference>
<dbReference type="InterPro" id="IPR001789">
    <property type="entry name" value="Sig_transdc_resp-reg_receiver"/>
</dbReference>
<dbReference type="PANTHER" id="PTHR48111:SF40">
    <property type="entry name" value="PHOSPHATE REGULON TRANSCRIPTIONAL REGULATORY PROTEIN PHOB"/>
    <property type="match status" value="1"/>
</dbReference>
<dbReference type="SMART" id="SM00448">
    <property type="entry name" value="REC"/>
    <property type="match status" value="1"/>
</dbReference>
<keyword evidence="9" id="KW-1185">Reference proteome</keyword>
<dbReference type="PROSITE" id="PS51755">
    <property type="entry name" value="OMPR_PHOB"/>
    <property type="match status" value="1"/>
</dbReference>